<organism evidence="2 3">
    <name type="scientific">Podospora fimiseda</name>
    <dbReference type="NCBI Taxonomy" id="252190"/>
    <lineage>
        <taxon>Eukaryota</taxon>
        <taxon>Fungi</taxon>
        <taxon>Dikarya</taxon>
        <taxon>Ascomycota</taxon>
        <taxon>Pezizomycotina</taxon>
        <taxon>Sordariomycetes</taxon>
        <taxon>Sordariomycetidae</taxon>
        <taxon>Sordariales</taxon>
        <taxon>Podosporaceae</taxon>
        <taxon>Podospora</taxon>
    </lineage>
</organism>
<proteinExistence type="predicted"/>
<reference evidence="2" key="1">
    <citation type="journal article" date="2023" name="Mol. Phylogenet. Evol.">
        <title>Genome-scale phylogeny and comparative genomics of the fungal order Sordariales.</title>
        <authorList>
            <person name="Hensen N."/>
            <person name="Bonometti L."/>
            <person name="Westerberg I."/>
            <person name="Brannstrom I.O."/>
            <person name="Guillou S."/>
            <person name="Cros-Aarteil S."/>
            <person name="Calhoun S."/>
            <person name="Haridas S."/>
            <person name="Kuo A."/>
            <person name="Mondo S."/>
            <person name="Pangilinan J."/>
            <person name="Riley R."/>
            <person name="LaButti K."/>
            <person name="Andreopoulos B."/>
            <person name="Lipzen A."/>
            <person name="Chen C."/>
            <person name="Yan M."/>
            <person name="Daum C."/>
            <person name="Ng V."/>
            <person name="Clum A."/>
            <person name="Steindorff A."/>
            <person name="Ohm R.A."/>
            <person name="Martin F."/>
            <person name="Silar P."/>
            <person name="Natvig D.O."/>
            <person name="Lalanne C."/>
            <person name="Gautier V."/>
            <person name="Ament-Velasquez S.L."/>
            <person name="Kruys A."/>
            <person name="Hutchinson M.I."/>
            <person name="Powell A.J."/>
            <person name="Barry K."/>
            <person name="Miller A.N."/>
            <person name="Grigoriev I.V."/>
            <person name="Debuchy R."/>
            <person name="Gladieux P."/>
            <person name="Hiltunen Thoren M."/>
            <person name="Johannesson H."/>
        </authorList>
    </citation>
    <scope>NUCLEOTIDE SEQUENCE</scope>
    <source>
        <strain evidence="2">CBS 990.96</strain>
    </source>
</reference>
<sequence>MLMRWPTHLQVSGIDVSGFLEAETPTIASGDSEWPQQCLSIIQQITFYARAKNLNCNYQALVDGKSLFLAIFDHNNHEKMIGTLVPCDDNTTKARKITFGWVVEALQEWEEMMPAKGKKKIRYAAQPPKDAKKPNEKKTDKEVRRERIN</sequence>
<name>A0AAN7BL48_9PEZI</name>
<evidence type="ECO:0000313" key="3">
    <source>
        <dbReference type="Proteomes" id="UP001301958"/>
    </source>
</evidence>
<feature type="compositionally biased region" description="Basic and acidic residues" evidence="1">
    <location>
        <begin position="129"/>
        <end position="149"/>
    </location>
</feature>
<dbReference type="AlphaFoldDB" id="A0AAN7BL48"/>
<keyword evidence="3" id="KW-1185">Reference proteome</keyword>
<accession>A0AAN7BL48</accession>
<dbReference type="Proteomes" id="UP001301958">
    <property type="component" value="Unassembled WGS sequence"/>
</dbReference>
<dbReference type="EMBL" id="MU865370">
    <property type="protein sequence ID" value="KAK4225295.1"/>
    <property type="molecule type" value="Genomic_DNA"/>
</dbReference>
<evidence type="ECO:0000313" key="2">
    <source>
        <dbReference type="EMBL" id="KAK4225295.1"/>
    </source>
</evidence>
<feature type="region of interest" description="Disordered" evidence="1">
    <location>
        <begin position="119"/>
        <end position="149"/>
    </location>
</feature>
<gene>
    <name evidence="2" type="ORF">QBC38DRAFT_267893</name>
</gene>
<reference evidence="2" key="2">
    <citation type="submission" date="2023-05" db="EMBL/GenBank/DDBJ databases">
        <authorList>
            <consortium name="Lawrence Berkeley National Laboratory"/>
            <person name="Steindorff A."/>
            <person name="Hensen N."/>
            <person name="Bonometti L."/>
            <person name="Westerberg I."/>
            <person name="Brannstrom I.O."/>
            <person name="Guillou S."/>
            <person name="Cros-Aarteil S."/>
            <person name="Calhoun S."/>
            <person name="Haridas S."/>
            <person name="Kuo A."/>
            <person name="Mondo S."/>
            <person name="Pangilinan J."/>
            <person name="Riley R."/>
            <person name="Labutti K."/>
            <person name="Andreopoulos B."/>
            <person name="Lipzen A."/>
            <person name="Chen C."/>
            <person name="Yanf M."/>
            <person name="Daum C."/>
            <person name="Ng V."/>
            <person name="Clum A."/>
            <person name="Ohm R."/>
            <person name="Martin F."/>
            <person name="Silar P."/>
            <person name="Natvig D."/>
            <person name="Lalanne C."/>
            <person name="Gautier V."/>
            <person name="Ament-Velasquez S.L."/>
            <person name="Kruys A."/>
            <person name="Hutchinson M.I."/>
            <person name="Powell A.J."/>
            <person name="Barry K."/>
            <person name="Miller A.N."/>
            <person name="Grigoriev I.V."/>
            <person name="Debuchy R."/>
            <person name="Gladieux P."/>
            <person name="Thoren M.H."/>
            <person name="Johannesson H."/>
        </authorList>
    </citation>
    <scope>NUCLEOTIDE SEQUENCE</scope>
    <source>
        <strain evidence="2">CBS 990.96</strain>
    </source>
</reference>
<evidence type="ECO:0000256" key="1">
    <source>
        <dbReference type="SAM" id="MobiDB-lite"/>
    </source>
</evidence>
<protein>
    <submittedName>
        <fullName evidence="2">Uncharacterized protein</fullName>
    </submittedName>
</protein>
<comment type="caution">
    <text evidence="2">The sequence shown here is derived from an EMBL/GenBank/DDBJ whole genome shotgun (WGS) entry which is preliminary data.</text>
</comment>